<organism evidence="2 3">
    <name type="scientific">Flavobacterium terrae</name>
    <dbReference type="NCBI Taxonomy" id="415425"/>
    <lineage>
        <taxon>Bacteria</taxon>
        <taxon>Pseudomonadati</taxon>
        <taxon>Bacteroidota</taxon>
        <taxon>Flavobacteriia</taxon>
        <taxon>Flavobacteriales</taxon>
        <taxon>Flavobacteriaceae</taxon>
        <taxon>Flavobacterium</taxon>
    </lineage>
</organism>
<keyword evidence="3" id="KW-1185">Reference proteome</keyword>
<dbReference type="Proteomes" id="UP000184488">
    <property type="component" value="Unassembled WGS sequence"/>
</dbReference>
<reference evidence="3" key="1">
    <citation type="submission" date="2016-11" db="EMBL/GenBank/DDBJ databases">
        <authorList>
            <person name="Varghese N."/>
            <person name="Submissions S."/>
        </authorList>
    </citation>
    <scope>NUCLEOTIDE SEQUENCE [LARGE SCALE GENOMIC DNA]</scope>
    <source>
        <strain evidence="3">DSM 18829</strain>
    </source>
</reference>
<accession>A0A1M6EU90</accession>
<proteinExistence type="predicted"/>
<sequence>MILNNSSLKHITAIIGLCLVLFALYYNRSFCLKRKELLEVIIKNQKKRIVEKKFISKNDKAYIKLKYQLPYVENNNEIWKLIQIGDSINHEKNSTIIKIYRKKIIYKIDLNKIYECENSNLHFISKKWIKP</sequence>
<evidence type="ECO:0000256" key="1">
    <source>
        <dbReference type="SAM" id="Phobius"/>
    </source>
</evidence>
<dbReference type="AlphaFoldDB" id="A0A1M6EU90"/>
<dbReference type="RefSeq" id="WP_073310874.1">
    <property type="nucleotide sequence ID" value="NZ_FQZI01000003.1"/>
</dbReference>
<evidence type="ECO:0000313" key="3">
    <source>
        <dbReference type="Proteomes" id="UP000184488"/>
    </source>
</evidence>
<name>A0A1M6EU90_9FLAO</name>
<keyword evidence="1" id="KW-0472">Membrane</keyword>
<evidence type="ECO:0000313" key="2">
    <source>
        <dbReference type="EMBL" id="SHI89074.1"/>
    </source>
</evidence>
<feature type="transmembrane region" description="Helical" evidence="1">
    <location>
        <begin position="6"/>
        <end position="26"/>
    </location>
</feature>
<dbReference type="EMBL" id="FQZI01000003">
    <property type="protein sequence ID" value="SHI89074.1"/>
    <property type="molecule type" value="Genomic_DNA"/>
</dbReference>
<keyword evidence="1" id="KW-1133">Transmembrane helix</keyword>
<gene>
    <name evidence="2" type="ORF">SAMN05444363_1962</name>
</gene>
<keyword evidence="1" id="KW-0812">Transmembrane</keyword>
<protein>
    <submittedName>
        <fullName evidence="2">Uncharacterized protein</fullName>
    </submittedName>
</protein>